<dbReference type="InterPro" id="IPR025296">
    <property type="entry name" value="DUF4158"/>
</dbReference>
<dbReference type="Proteomes" id="UP000182725">
    <property type="component" value="Unassembled WGS sequence"/>
</dbReference>
<reference evidence="2 3" key="1">
    <citation type="submission" date="2016-10" db="EMBL/GenBank/DDBJ databases">
        <authorList>
            <person name="de Groot N.N."/>
        </authorList>
    </citation>
    <scope>NUCLEOTIDE SEQUENCE [LARGE SCALE GENOMIC DNA]</scope>
    <source>
        <strain evidence="2 3">DSM 22274</strain>
    </source>
</reference>
<feature type="domain" description="DUF4158" evidence="1">
    <location>
        <begin position="16"/>
        <end position="182"/>
    </location>
</feature>
<evidence type="ECO:0000313" key="3">
    <source>
        <dbReference type="Proteomes" id="UP000182725"/>
    </source>
</evidence>
<evidence type="ECO:0000313" key="2">
    <source>
        <dbReference type="EMBL" id="SEF12836.1"/>
    </source>
</evidence>
<organism evidence="2 3">
    <name type="scientific">Arthrobacter alpinus</name>
    <dbReference type="NCBI Taxonomy" id="656366"/>
    <lineage>
        <taxon>Bacteria</taxon>
        <taxon>Bacillati</taxon>
        <taxon>Actinomycetota</taxon>
        <taxon>Actinomycetes</taxon>
        <taxon>Micrococcales</taxon>
        <taxon>Micrococcaceae</taxon>
        <taxon>Arthrobacter</taxon>
    </lineage>
</organism>
<sequence>MLVRSWVYVGVMPVEFLTDVQAAAYSRFIVPPSLAELERFFFLDDSDKALVNKRRGDHNRLGFSLQLGTVRLKGSFLADPLDVSTEMIDFVAGQLGVAYPSCLKAYGEREKTRLEHQWEIAGEYGYRDFPAVEAQMVKWVDDRAGNTGDGPKALFDGAVVWLRERRVLLPGVTILARLIAQVRDAAMQRLWDVMASMLTAEQARLVERLLEVPEGGRVSDLERLRKAPRPPSGRNMVKPLDRVAELAGLGGCPYVFRQGFGRIFFKFFEPLIVGRS</sequence>
<evidence type="ECO:0000259" key="1">
    <source>
        <dbReference type="Pfam" id="PF13700"/>
    </source>
</evidence>
<dbReference type="Pfam" id="PF13700">
    <property type="entry name" value="DUF4158"/>
    <property type="match status" value="1"/>
</dbReference>
<name>A0A1H5PGI9_9MICC</name>
<dbReference type="EMBL" id="FNTV01000002">
    <property type="protein sequence ID" value="SEF12836.1"/>
    <property type="molecule type" value="Genomic_DNA"/>
</dbReference>
<accession>A0A1H5PGI9</accession>
<protein>
    <recommendedName>
        <fullName evidence="1">DUF4158 domain-containing protein</fullName>
    </recommendedName>
</protein>
<proteinExistence type="predicted"/>
<dbReference type="AlphaFoldDB" id="A0A1H5PGI9"/>
<gene>
    <name evidence="2" type="ORF">SAMN04489740_4297</name>
</gene>